<evidence type="ECO:0000259" key="1">
    <source>
        <dbReference type="Pfam" id="PF01872"/>
    </source>
</evidence>
<dbReference type="GO" id="GO:0009231">
    <property type="term" value="P:riboflavin biosynthetic process"/>
    <property type="evidence" value="ECO:0007669"/>
    <property type="project" value="InterPro"/>
</dbReference>
<evidence type="ECO:0000313" key="3">
    <source>
        <dbReference type="Proteomes" id="UP000179072"/>
    </source>
</evidence>
<dbReference type="PANTHER" id="PTHR38011">
    <property type="entry name" value="DIHYDROFOLATE REDUCTASE FAMILY PROTEIN (AFU_ORTHOLOGUE AFUA_8G06820)"/>
    <property type="match status" value="1"/>
</dbReference>
<feature type="domain" description="Bacterial bifunctional deaminase-reductase C-terminal" evidence="1">
    <location>
        <begin position="35"/>
        <end position="112"/>
    </location>
</feature>
<dbReference type="InterPro" id="IPR050765">
    <property type="entry name" value="Riboflavin_Biosynth_HTPR"/>
</dbReference>
<dbReference type="Pfam" id="PF01872">
    <property type="entry name" value="RibD_C"/>
    <property type="match status" value="1"/>
</dbReference>
<sequence>MVGRKTYELMPKDEFQKECQYYIFTHSKIDLKAPNIKATNEDPATFVKKLKNKNINQIMIAGGSQLNTAFLKANFIDEIYLDIEPYLLGKGIPLFQPIDTECELKLLSKKVENSTIQLHYKVIK</sequence>
<dbReference type="Proteomes" id="UP000179072">
    <property type="component" value="Unassembled WGS sequence"/>
</dbReference>
<name>A0A1F7IPN6_9BACT</name>
<dbReference type="Gene3D" id="3.40.430.10">
    <property type="entry name" value="Dihydrofolate Reductase, subunit A"/>
    <property type="match status" value="1"/>
</dbReference>
<dbReference type="STRING" id="1802060.A2957_02320"/>
<dbReference type="SUPFAM" id="SSF53597">
    <property type="entry name" value="Dihydrofolate reductase-like"/>
    <property type="match status" value="1"/>
</dbReference>
<proteinExistence type="predicted"/>
<dbReference type="EMBL" id="MGAK01000002">
    <property type="protein sequence ID" value="OGK45321.1"/>
    <property type="molecule type" value="Genomic_DNA"/>
</dbReference>
<dbReference type="GO" id="GO:0008703">
    <property type="term" value="F:5-amino-6-(5-phosphoribosylamino)uracil reductase activity"/>
    <property type="evidence" value="ECO:0007669"/>
    <property type="project" value="InterPro"/>
</dbReference>
<organism evidence="2 3">
    <name type="scientific">Candidatus Roizmanbacteria bacterium RIFCSPLOWO2_01_FULL_38_11</name>
    <dbReference type="NCBI Taxonomy" id="1802060"/>
    <lineage>
        <taxon>Bacteria</taxon>
        <taxon>Candidatus Roizmaniibacteriota</taxon>
    </lineage>
</organism>
<protein>
    <recommendedName>
        <fullName evidence="1">Bacterial bifunctional deaminase-reductase C-terminal domain-containing protein</fullName>
    </recommendedName>
</protein>
<dbReference type="InterPro" id="IPR002734">
    <property type="entry name" value="RibDG_C"/>
</dbReference>
<dbReference type="InterPro" id="IPR024072">
    <property type="entry name" value="DHFR-like_dom_sf"/>
</dbReference>
<gene>
    <name evidence="2" type="ORF">A2957_02320</name>
</gene>
<accession>A0A1F7IPN6</accession>
<evidence type="ECO:0000313" key="2">
    <source>
        <dbReference type="EMBL" id="OGK45321.1"/>
    </source>
</evidence>
<reference evidence="2 3" key="1">
    <citation type="journal article" date="2016" name="Nat. Commun.">
        <title>Thousands of microbial genomes shed light on interconnected biogeochemical processes in an aquifer system.</title>
        <authorList>
            <person name="Anantharaman K."/>
            <person name="Brown C.T."/>
            <person name="Hug L.A."/>
            <person name="Sharon I."/>
            <person name="Castelle C.J."/>
            <person name="Probst A.J."/>
            <person name="Thomas B.C."/>
            <person name="Singh A."/>
            <person name="Wilkins M.J."/>
            <person name="Karaoz U."/>
            <person name="Brodie E.L."/>
            <person name="Williams K.H."/>
            <person name="Hubbard S.S."/>
            <person name="Banfield J.F."/>
        </authorList>
    </citation>
    <scope>NUCLEOTIDE SEQUENCE [LARGE SCALE GENOMIC DNA]</scope>
</reference>
<dbReference type="AlphaFoldDB" id="A0A1F7IPN6"/>
<dbReference type="PANTHER" id="PTHR38011:SF11">
    <property type="entry name" value="2,5-DIAMINO-6-RIBOSYLAMINO-4(3H)-PYRIMIDINONE 5'-PHOSPHATE REDUCTASE"/>
    <property type="match status" value="1"/>
</dbReference>
<comment type="caution">
    <text evidence="2">The sequence shown here is derived from an EMBL/GenBank/DDBJ whole genome shotgun (WGS) entry which is preliminary data.</text>
</comment>